<dbReference type="Pfam" id="PF01498">
    <property type="entry name" value="HTH_Tnp_Tc3_2"/>
    <property type="match status" value="1"/>
</dbReference>
<feature type="non-terminal residue" evidence="3">
    <location>
        <position position="222"/>
    </location>
</feature>
<gene>
    <name evidence="3" type="ORF">X975_07595</name>
</gene>
<dbReference type="STRING" id="407821.A0A087U2Q3"/>
<dbReference type="GO" id="GO:0005634">
    <property type="term" value="C:nucleus"/>
    <property type="evidence" value="ECO:0007669"/>
    <property type="project" value="UniProtKB-SubCell"/>
</dbReference>
<dbReference type="GO" id="GO:0003677">
    <property type="term" value="F:DNA binding"/>
    <property type="evidence" value="ECO:0007669"/>
    <property type="project" value="InterPro"/>
</dbReference>
<evidence type="ECO:0000313" key="3">
    <source>
        <dbReference type="EMBL" id="KFM71642.1"/>
    </source>
</evidence>
<evidence type="ECO:0000259" key="2">
    <source>
        <dbReference type="Pfam" id="PF01498"/>
    </source>
</evidence>
<name>A0A087U2Q3_STEMI</name>
<evidence type="ECO:0000256" key="1">
    <source>
        <dbReference type="ARBA" id="ARBA00004123"/>
    </source>
</evidence>
<proteinExistence type="predicted"/>
<sequence>MGLCSRRPTRVPLLTKRHSKSRLLWAREHQAGTMDKWKKIAWSNELRPSIHHVDDIHVSMTSRRRMEDSERWRAVGCIEKGQSITDVALFFGVHHSATSRLWKQFQTTQTVVRRLVAGRPRVTTPAEDRYIATADKRNRRATFTRVTSMVAASIGKAISAATVCRRLHMRGLYARGPRGCVPLSVQSRGARLQWCREHVIWNVSERGKCHVYWRLKICSGTR</sequence>
<dbReference type="InterPro" id="IPR036397">
    <property type="entry name" value="RNaseH_sf"/>
</dbReference>
<dbReference type="AlphaFoldDB" id="A0A087U2Q3"/>
<reference evidence="3 4" key="1">
    <citation type="submission" date="2013-11" db="EMBL/GenBank/DDBJ databases">
        <title>Genome sequencing of Stegodyphus mimosarum.</title>
        <authorList>
            <person name="Bechsgaard J."/>
        </authorList>
    </citation>
    <scope>NUCLEOTIDE SEQUENCE [LARGE SCALE GENOMIC DNA]</scope>
</reference>
<keyword evidence="4" id="KW-1185">Reference proteome</keyword>
<accession>A0A087U2Q3</accession>
<dbReference type="Proteomes" id="UP000054359">
    <property type="component" value="Unassembled WGS sequence"/>
</dbReference>
<dbReference type="EMBL" id="KK117876">
    <property type="protein sequence ID" value="KFM71642.1"/>
    <property type="molecule type" value="Genomic_DNA"/>
</dbReference>
<evidence type="ECO:0000313" key="4">
    <source>
        <dbReference type="Proteomes" id="UP000054359"/>
    </source>
</evidence>
<dbReference type="InterPro" id="IPR002492">
    <property type="entry name" value="Transposase_Tc1-like"/>
</dbReference>
<feature type="domain" description="Transposase Tc1-like" evidence="2">
    <location>
        <begin position="128"/>
        <end position="199"/>
    </location>
</feature>
<dbReference type="SUPFAM" id="SSF46689">
    <property type="entry name" value="Homeodomain-like"/>
    <property type="match status" value="1"/>
</dbReference>
<dbReference type="OrthoDB" id="4843387at2759"/>
<comment type="subcellular location">
    <subcellularLocation>
        <location evidence="1">Nucleus</location>
    </subcellularLocation>
</comment>
<dbReference type="GO" id="GO:0015074">
    <property type="term" value="P:DNA integration"/>
    <property type="evidence" value="ECO:0007669"/>
    <property type="project" value="InterPro"/>
</dbReference>
<dbReference type="InterPro" id="IPR009057">
    <property type="entry name" value="Homeodomain-like_sf"/>
</dbReference>
<organism evidence="3 4">
    <name type="scientific">Stegodyphus mimosarum</name>
    <name type="common">African social velvet spider</name>
    <dbReference type="NCBI Taxonomy" id="407821"/>
    <lineage>
        <taxon>Eukaryota</taxon>
        <taxon>Metazoa</taxon>
        <taxon>Ecdysozoa</taxon>
        <taxon>Arthropoda</taxon>
        <taxon>Chelicerata</taxon>
        <taxon>Arachnida</taxon>
        <taxon>Araneae</taxon>
        <taxon>Araneomorphae</taxon>
        <taxon>Entelegynae</taxon>
        <taxon>Eresoidea</taxon>
        <taxon>Eresidae</taxon>
        <taxon>Stegodyphus</taxon>
    </lineage>
</organism>
<protein>
    <recommendedName>
        <fullName evidence="2">Transposase Tc1-like domain-containing protein</fullName>
    </recommendedName>
</protein>
<dbReference type="GO" id="GO:0006313">
    <property type="term" value="P:DNA transposition"/>
    <property type="evidence" value="ECO:0007669"/>
    <property type="project" value="InterPro"/>
</dbReference>
<dbReference type="Gene3D" id="3.30.420.10">
    <property type="entry name" value="Ribonuclease H-like superfamily/Ribonuclease H"/>
    <property type="match status" value="1"/>
</dbReference>